<keyword evidence="3" id="KW-1185">Reference proteome</keyword>
<accession>A0AAD7B4V3</accession>
<gene>
    <name evidence="2" type="ORF">FB45DRAFT_340048</name>
</gene>
<evidence type="ECO:0000313" key="3">
    <source>
        <dbReference type="Proteomes" id="UP001221142"/>
    </source>
</evidence>
<reference evidence="2" key="1">
    <citation type="submission" date="2023-03" db="EMBL/GenBank/DDBJ databases">
        <title>Massive genome expansion in bonnet fungi (Mycena s.s.) driven by repeated elements and novel gene families across ecological guilds.</title>
        <authorList>
            <consortium name="Lawrence Berkeley National Laboratory"/>
            <person name="Harder C.B."/>
            <person name="Miyauchi S."/>
            <person name="Viragh M."/>
            <person name="Kuo A."/>
            <person name="Thoen E."/>
            <person name="Andreopoulos B."/>
            <person name="Lu D."/>
            <person name="Skrede I."/>
            <person name="Drula E."/>
            <person name="Henrissat B."/>
            <person name="Morin E."/>
            <person name="Kohler A."/>
            <person name="Barry K."/>
            <person name="LaButti K."/>
            <person name="Morin E."/>
            <person name="Salamov A."/>
            <person name="Lipzen A."/>
            <person name="Mereny Z."/>
            <person name="Hegedus B."/>
            <person name="Baldrian P."/>
            <person name="Stursova M."/>
            <person name="Weitz H."/>
            <person name="Taylor A."/>
            <person name="Grigoriev I.V."/>
            <person name="Nagy L.G."/>
            <person name="Martin F."/>
            <person name="Kauserud H."/>
        </authorList>
    </citation>
    <scope>NUCLEOTIDE SEQUENCE</scope>
    <source>
        <strain evidence="2">9284</strain>
    </source>
</reference>
<comment type="caution">
    <text evidence="2">The sequence shown here is derived from an EMBL/GenBank/DDBJ whole genome shotgun (WGS) entry which is preliminary data.</text>
</comment>
<evidence type="ECO:0000256" key="1">
    <source>
        <dbReference type="SAM" id="MobiDB-lite"/>
    </source>
</evidence>
<name>A0AAD7B4V3_9AGAR</name>
<protein>
    <submittedName>
        <fullName evidence="2">Uncharacterized protein</fullName>
    </submittedName>
</protein>
<organism evidence="2 3">
    <name type="scientific">Roridomyces roridus</name>
    <dbReference type="NCBI Taxonomy" id="1738132"/>
    <lineage>
        <taxon>Eukaryota</taxon>
        <taxon>Fungi</taxon>
        <taxon>Dikarya</taxon>
        <taxon>Basidiomycota</taxon>
        <taxon>Agaricomycotina</taxon>
        <taxon>Agaricomycetes</taxon>
        <taxon>Agaricomycetidae</taxon>
        <taxon>Agaricales</taxon>
        <taxon>Marasmiineae</taxon>
        <taxon>Mycenaceae</taxon>
        <taxon>Roridomyces</taxon>
    </lineage>
</organism>
<dbReference type="EMBL" id="JARKIF010000037">
    <property type="protein sequence ID" value="KAJ7609881.1"/>
    <property type="molecule type" value="Genomic_DNA"/>
</dbReference>
<proteinExistence type="predicted"/>
<dbReference type="AlphaFoldDB" id="A0AAD7B4V3"/>
<dbReference type="Proteomes" id="UP001221142">
    <property type="component" value="Unassembled WGS sequence"/>
</dbReference>
<sequence>MSSRKYSKSPRTFNIYGGRGGSGGEGCNKGGDGGTGEGPTATFFDISAGSVSIRHAIAGAPRNGSESDFRSVPLGDLNLIEEIDKQALVVYRPVHRKKRGAVKRYVQVAAGTRTLHRARIVGFENPMTVALNSDSKFEEMVSKTTETQQYRHPLLAQLFGITRSSSRLNAPIYHDDLVPSSQIVAMHAHSSFLVRHYVSTTMWVQVLTAGQYWKTATRADLDDLPGTLWVRMSSGTICVEIGNGSELFKNIRGKLNDSFTAYSRGMYPSIKLTENDLNEKLHRAVEPHLFHYLLLDRTFWHDTFLSHGAISLPSLWISNGGNEYDLQHLAQDLFPHDHCDGFEMSWRKDFNNPMDVMPTGWVMLEWEDKMQPSLTIGLNFDHWRNVEDWWYSQQHHLRQRVGRYIDSDMRLHLAISVCWTLALPDRDAFTLRGTFMSEAPPDPVYLFMFHPPPELSGGQITIPLVADADMYYWAWDAEGLERLTHETVEEFGLPTGFRTRLYSRWREEEEDSAAITEYQLAKGFNPDSQELAIKYGYSLLDVDGIVNSARQLFGHQDEEDVDDISMPGSWKFSLYRSV</sequence>
<evidence type="ECO:0000313" key="2">
    <source>
        <dbReference type="EMBL" id="KAJ7609881.1"/>
    </source>
</evidence>
<feature type="compositionally biased region" description="Gly residues" evidence="1">
    <location>
        <begin position="17"/>
        <end position="37"/>
    </location>
</feature>
<feature type="region of interest" description="Disordered" evidence="1">
    <location>
        <begin position="1"/>
        <end position="41"/>
    </location>
</feature>